<dbReference type="Pfam" id="PF04389">
    <property type="entry name" value="Peptidase_M28"/>
    <property type="match status" value="1"/>
</dbReference>
<dbReference type="PANTHER" id="PTHR10404:SF46">
    <property type="entry name" value="VACUOLAR PROTEIN SORTING-ASSOCIATED PROTEIN 70"/>
    <property type="match status" value="1"/>
</dbReference>
<dbReference type="PANTHER" id="PTHR10404">
    <property type="entry name" value="N-ACETYLATED-ALPHA-LINKED ACIDIC DIPEPTIDASE"/>
    <property type="match status" value="1"/>
</dbReference>
<dbReference type="Proteomes" id="UP000728185">
    <property type="component" value="Unassembled WGS sequence"/>
</dbReference>
<proteinExistence type="inferred from homology"/>
<evidence type="ECO:0000313" key="4">
    <source>
        <dbReference type="Proteomes" id="UP000728185"/>
    </source>
</evidence>
<dbReference type="OrthoDB" id="5841748at2759"/>
<accession>A0A8E0RM91</accession>
<reference evidence="3" key="1">
    <citation type="submission" date="2019-05" db="EMBL/GenBank/DDBJ databases">
        <title>Annotation for the trematode Fasciolopsis buski.</title>
        <authorList>
            <person name="Choi Y.-J."/>
        </authorList>
    </citation>
    <scope>NUCLEOTIDE SEQUENCE</scope>
    <source>
        <strain evidence="3">HT</strain>
        <tissue evidence="3">Whole worm</tissue>
    </source>
</reference>
<dbReference type="AlphaFoldDB" id="A0A8E0RM91"/>
<dbReference type="InterPro" id="IPR039373">
    <property type="entry name" value="Peptidase_M28B"/>
</dbReference>
<dbReference type="FunFam" id="3.40.630.10:FF:000101">
    <property type="entry name" value="N-acetylated alpha-linked acidic dipeptidase like 1"/>
    <property type="match status" value="1"/>
</dbReference>
<name>A0A8E0RM91_9TREM</name>
<gene>
    <name evidence="3" type="ORF">FBUS_07777</name>
</gene>
<dbReference type="InterPro" id="IPR007484">
    <property type="entry name" value="Peptidase_M28"/>
</dbReference>
<feature type="domain" description="Peptidase M28" evidence="2">
    <location>
        <begin position="32"/>
        <end position="180"/>
    </location>
</feature>
<comment type="similarity">
    <text evidence="1">Belongs to the peptidase M28 family. M28B subfamily.</text>
</comment>
<keyword evidence="3" id="KW-0645">Protease</keyword>
<sequence>MHMTFSWSLELPYYISVCCVLHLFPKPLSIDSGFRPRRTVVLASWDGEELSLLGSTHFAEAFRIELTRRAIAYVNADCPIKGHKEFNARTDPLLADALMFASRLVPVDSPADKLTLYDQWLAQEKPDASEPEVSLPGGGSDHIPFEYKLGIPSSYPEYVPDYSMYTMPMYHTCYDNVDVVKRFLDPPSQTGPLPRHRLMARLWLAFVLCLTCSPRLPYYPGRLARRLRTQWKLLVNKAEAERSDWVNQGVHFEWISEELLQFSSAVVYFERLADQWAKNCNRLVSFFCVD</sequence>
<comment type="caution">
    <text evidence="3">The sequence shown here is derived from an EMBL/GenBank/DDBJ whole genome shotgun (WGS) entry which is preliminary data.</text>
</comment>
<protein>
    <submittedName>
        <fullName evidence="3">Glutamate carboxypeptidase 2</fullName>
    </submittedName>
</protein>
<evidence type="ECO:0000259" key="2">
    <source>
        <dbReference type="Pfam" id="PF04389"/>
    </source>
</evidence>
<dbReference type="EMBL" id="LUCM01009012">
    <property type="protein sequence ID" value="KAA0187602.1"/>
    <property type="molecule type" value="Genomic_DNA"/>
</dbReference>
<evidence type="ECO:0000256" key="1">
    <source>
        <dbReference type="ARBA" id="ARBA00005634"/>
    </source>
</evidence>
<keyword evidence="4" id="KW-1185">Reference proteome</keyword>
<dbReference type="Gene3D" id="3.40.630.10">
    <property type="entry name" value="Zn peptidases"/>
    <property type="match status" value="1"/>
</dbReference>
<evidence type="ECO:0000313" key="3">
    <source>
        <dbReference type="EMBL" id="KAA0187602.1"/>
    </source>
</evidence>
<organism evidence="3 4">
    <name type="scientific">Fasciolopsis buskii</name>
    <dbReference type="NCBI Taxonomy" id="27845"/>
    <lineage>
        <taxon>Eukaryota</taxon>
        <taxon>Metazoa</taxon>
        <taxon>Spiralia</taxon>
        <taxon>Lophotrochozoa</taxon>
        <taxon>Platyhelminthes</taxon>
        <taxon>Trematoda</taxon>
        <taxon>Digenea</taxon>
        <taxon>Plagiorchiida</taxon>
        <taxon>Echinostomata</taxon>
        <taxon>Echinostomatoidea</taxon>
        <taxon>Fasciolidae</taxon>
        <taxon>Fasciolopsis</taxon>
    </lineage>
</organism>
<keyword evidence="3" id="KW-0121">Carboxypeptidase</keyword>
<dbReference type="SUPFAM" id="SSF53187">
    <property type="entry name" value="Zn-dependent exopeptidases"/>
    <property type="match status" value="1"/>
</dbReference>
<keyword evidence="3" id="KW-0378">Hydrolase</keyword>
<dbReference type="GO" id="GO:0004180">
    <property type="term" value="F:carboxypeptidase activity"/>
    <property type="evidence" value="ECO:0007669"/>
    <property type="project" value="UniProtKB-KW"/>
</dbReference>